<proteinExistence type="inferred from homology"/>
<gene>
    <name evidence="5" type="ORF">M427DRAFT_155518</name>
</gene>
<dbReference type="GO" id="GO:0008775">
    <property type="term" value="F:acetate CoA-transferase activity"/>
    <property type="evidence" value="ECO:0007669"/>
    <property type="project" value="InterPro"/>
</dbReference>
<keyword evidence="6" id="KW-1185">Reference proteome</keyword>
<dbReference type="InterPro" id="IPR026888">
    <property type="entry name" value="AcetylCoA_hyd_C"/>
</dbReference>
<dbReference type="InterPro" id="IPR003702">
    <property type="entry name" value="ActCoA_hydro_N"/>
</dbReference>
<evidence type="ECO:0000256" key="2">
    <source>
        <dbReference type="ARBA" id="ARBA00022679"/>
    </source>
</evidence>
<organism evidence="5 6">
    <name type="scientific">Gonapodya prolifera (strain JEL478)</name>
    <name type="common">Monoblepharis prolifera</name>
    <dbReference type="NCBI Taxonomy" id="1344416"/>
    <lineage>
        <taxon>Eukaryota</taxon>
        <taxon>Fungi</taxon>
        <taxon>Fungi incertae sedis</taxon>
        <taxon>Chytridiomycota</taxon>
        <taxon>Chytridiomycota incertae sedis</taxon>
        <taxon>Monoblepharidomycetes</taxon>
        <taxon>Monoblepharidales</taxon>
        <taxon>Gonapodyaceae</taxon>
        <taxon>Gonapodya</taxon>
    </lineage>
</organism>
<dbReference type="EMBL" id="KQ965764">
    <property type="protein sequence ID" value="KXS15075.1"/>
    <property type="molecule type" value="Genomic_DNA"/>
</dbReference>
<reference evidence="5 6" key="1">
    <citation type="journal article" date="2015" name="Genome Biol. Evol.">
        <title>Phylogenomic analyses indicate that early fungi evolved digesting cell walls of algal ancestors of land plants.</title>
        <authorList>
            <person name="Chang Y."/>
            <person name="Wang S."/>
            <person name="Sekimoto S."/>
            <person name="Aerts A.L."/>
            <person name="Choi C."/>
            <person name="Clum A."/>
            <person name="LaButti K.M."/>
            <person name="Lindquist E.A."/>
            <person name="Yee Ngan C."/>
            <person name="Ohm R.A."/>
            <person name="Salamov A.A."/>
            <person name="Grigoriev I.V."/>
            <person name="Spatafora J.W."/>
            <person name="Berbee M.L."/>
        </authorList>
    </citation>
    <scope>NUCLEOTIDE SEQUENCE [LARGE SCALE GENOMIC DNA]</scope>
    <source>
        <strain evidence="5 6">JEL478</strain>
    </source>
</reference>
<dbReference type="InterPro" id="IPR037171">
    <property type="entry name" value="NagB/RpiA_transferase-like"/>
</dbReference>
<sequence>MLASSFFTPASPLVAAGRAIGAVAGPRLLAAVPRRTLPNLNFSRASRGYLTRTGPPKVCTAEEAVQCVQSFNRVYLHGVAAQPEILTHALAKRTELRGVEVMHLHLERPNPCAAPELKDSFFVNNLFIGHNMREAVDSGRSSYIPMFLSEIPVAMRQGYLRPDVAFVTVSPPDKHGYVSLGTEVTCALAACETAPIIVAVINKHMPRTHGQAFIHFDALDYVVYHDSPLPEKKGGKLRGVDNAIGKLIAGLVPDGATLQMGIGGIPDAVLASLTNHKDLGIHTEMFQEGLLPLVEKGVVTNLHKRFLPGRIVTTFLMGSQKIYDFVDDNPVVNFMDAAIANHPAVIAQNPKVIAINAAVEIDLTGQVCADSIGQTMISGVGGQVDFERGAALSPGGIPIICVPSTTSDGQSRIVPILKPGAGVVTTRYHVHFIVTEWGYAQVFGKNLIQRAKALINIAHPDHREALEKAAFERLSIKSWE</sequence>
<dbReference type="SUPFAM" id="SSF100950">
    <property type="entry name" value="NagB/RpiA/CoA transferase-like"/>
    <property type="match status" value="2"/>
</dbReference>
<accession>A0A139AF71</accession>
<dbReference type="Proteomes" id="UP000070544">
    <property type="component" value="Unassembled WGS sequence"/>
</dbReference>
<dbReference type="PANTHER" id="PTHR21432">
    <property type="entry name" value="ACETYL-COA HYDROLASE-RELATED"/>
    <property type="match status" value="1"/>
</dbReference>
<dbReference type="Gene3D" id="3.40.1080.10">
    <property type="entry name" value="Glutaconate Coenzyme A-transferase"/>
    <property type="match status" value="1"/>
</dbReference>
<dbReference type="InterPro" id="IPR046433">
    <property type="entry name" value="ActCoA_hydro"/>
</dbReference>
<name>A0A139AF71_GONPJ</name>
<feature type="domain" description="Acetyl-CoA hydrolase/transferase C-terminal" evidence="4">
    <location>
        <begin position="318"/>
        <end position="470"/>
    </location>
</feature>
<feature type="domain" description="Acetyl-CoA hydrolase/transferase N-terminal" evidence="3">
    <location>
        <begin position="57"/>
        <end position="226"/>
    </location>
</feature>
<evidence type="ECO:0000313" key="6">
    <source>
        <dbReference type="Proteomes" id="UP000070544"/>
    </source>
</evidence>
<dbReference type="InterPro" id="IPR038460">
    <property type="entry name" value="AcetylCoA_hyd_C_sf"/>
</dbReference>
<dbReference type="OrthoDB" id="10250396at2759"/>
<dbReference type="PANTHER" id="PTHR21432:SF20">
    <property type="entry name" value="ACETYL-COA HYDROLASE"/>
    <property type="match status" value="1"/>
</dbReference>
<dbReference type="STRING" id="1344416.A0A139AF71"/>
<evidence type="ECO:0000313" key="5">
    <source>
        <dbReference type="EMBL" id="KXS15075.1"/>
    </source>
</evidence>
<dbReference type="AlphaFoldDB" id="A0A139AF71"/>
<dbReference type="Gene3D" id="3.30.750.70">
    <property type="entry name" value="4-hydroxybutyrate coenzyme like domains"/>
    <property type="match status" value="1"/>
</dbReference>
<dbReference type="GO" id="GO:0006083">
    <property type="term" value="P:acetate metabolic process"/>
    <property type="evidence" value="ECO:0007669"/>
    <property type="project" value="InterPro"/>
</dbReference>
<dbReference type="OMA" id="HSEMFAG"/>
<comment type="similarity">
    <text evidence="1">Belongs to the acetyl-CoA hydrolase/transferase family.</text>
</comment>
<protein>
    <submittedName>
        <fullName evidence="5">4-hydroxybutyrate CoA-transferase</fullName>
    </submittedName>
</protein>
<evidence type="ECO:0000259" key="3">
    <source>
        <dbReference type="Pfam" id="PF02550"/>
    </source>
</evidence>
<evidence type="ECO:0000256" key="1">
    <source>
        <dbReference type="ARBA" id="ARBA00009632"/>
    </source>
</evidence>
<evidence type="ECO:0000259" key="4">
    <source>
        <dbReference type="Pfam" id="PF13336"/>
    </source>
</evidence>
<dbReference type="Pfam" id="PF13336">
    <property type="entry name" value="AcetylCoA_hyd_C"/>
    <property type="match status" value="1"/>
</dbReference>
<dbReference type="Gene3D" id="3.40.1080.20">
    <property type="entry name" value="Acetyl-CoA hydrolase/transferase C-terminal domain"/>
    <property type="match status" value="1"/>
</dbReference>
<dbReference type="Pfam" id="PF02550">
    <property type="entry name" value="AcetylCoA_hydro"/>
    <property type="match status" value="1"/>
</dbReference>
<keyword evidence="2 5" id="KW-0808">Transferase</keyword>